<evidence type="ECO:0000256" key="1">
    <source>
        <dbReference type="ARBA" id="ARBA00001970"/>
    </source>
</evidence>
<organism evidence="16 17">
    <name type="scientific">Morganella morganii</name>
    <name type="common">Proteus morganii</name>
    <dbReference type="NCBI Taxonomy" id="582"/>
    <lineage>
        <taxon>Bacteria</taxon>
        <taxon>Pseudomonadati</taxon>
        <taxon>Pseudomonadota</taxon>
        <taxon>Gammaproteobacteria</taxon>
        <taxon>Enterobacterales</taxon>
        <taxon>Morganellaceae</taxon>
        <taxon>Morganella</taxon>
    </lineage>
</organism>
<dbReference type="InterPro" id="IPR016174">
    <property type="entry name" value="Di-haem_cyt_TM"/>
</dbReference>
<dbReference type="EMBL" id="DACSWI010000006">
    <property type="protein sequence ID" value="HAT3809495.1"/>
    <property type="molecule type" value="Genomic_DNA"/>
</dbReference>
<evidence type="ECO:0000256" key="9">
    <source>
        <dbReference type="ARBA" id="ARBA00022989"/>
    </source>
</evidence>
<dbReference type="Pfam" id="PF01292">
    <property type="entry name" value="Ni_hydr_CYTB"/>
    <property type="match status" value="1"/>
</dbReference>
<dbReference type="Proteomes" id="UP000865968">
    <property type="component" value="Unassembled WGS sequence"/>
</dbReference>
<dbReference type="InterPro" id="IPR052168">
    <property type="entry name" value="Cytochrome_b561_oxidase"/>
</dbReference>
<keyword evidence="10" id="KW-0408">Iron</keyword>
<dbReference type="EMBL" id="JZSH01000047">
    <property type="protein sequence ID" value="KJF78428.1"/>
    <property type="molecule type" value="Genomic_DNA"/>
</dbReference>
<comment type="subcellular location">
    <subcellularLocation>
        <location evidence="2">Cell membrane</location>
        <topology evidence="2">Multi-pass membrane protein</topology>
    </subcellularLocation>
</comment>
<reference evidence="15" key="2">
    <citation type="journal article" date="2018" name="Genome Biol.">
        <title>SKESA: strategic k-mer extension for scrupulous assemblies.</title>
        <authorList>
            <person name="Souvorov A."/>
            <person name="Agarwala R."/>
            <person name="Lipman D.J."/>
        </authorList>
    </citation>
    <scope>NUCLEOTIDE SEQUENCE</scope>
    <source>
        <strain evidence="15">Morganella morganii ARLG-3209</strain>
    </source>
</reference>
<comment type="cofactor">
    <cofactor evidence="1">
        <name>heme b</name>
        <dbReference type="ChEBI" id="CHEBI:60344"/>
    </cofactor>
</comment>
<evidence type="ECO:0000256" key="7">
    <source>
        <dbReference type="ARBA" id="ARBA00022723"/>
    </source>
</evidence>
<feature type="transmembrane region" description="Helical" evidence="13">
    <location>
        <begin position="140"/>
        <end position="163"/>
    </location>
</feature>
<dbReference type="InterPro" id="IPR011577">
    <property type="entry name" value="Cyt_b561_bac/Ni-Hgenase"/>
</dbReference>
<keyword evidence="3" id="KW-0813">Transport</keyword>
<reference evidence="15" key="3">
    <citation type="submission" date="2020-10" db="EMBL/GenBank/DDBJ databases">
        <authorList>
            <consortium name="NCBI Pathogen Detection Project"/>
        </authorList>
    </citation>
    <scope>NUCLEOTIDE SEQUENCE</scope>
    <source>
        <strain evidence="15">Morganella morganii ARLG-3209</strain>
    </source>
</reference>
<evidence type="ECO:0000256" key="10">
    <source>
        <dbReference type="ARBA" id="ARBA00023004"/>
    </source>
</evidence>
<keyword evidence="5" id="KW-0349">Heme</keyword>
<dbReference type="GO" id="GO:0046872">
    <property type="term" value="F:metal ion binding"/>
    <property type="evidence" value="ECO:0007669"/>
    <property type="project" value="UniProtKB-KW"/>
</dbReference>
<keyword evidence="8" id="KW-0249">Electron transport</keyword>
<protein>
    <submittedName>
        <fullName evidence="16">Cytochrome b561</fullName>
    </submittedName>
</protein>
<comment type="caution">
    <text evidence="16">The sequence shown here is derived from an EMBL/GenBank/DDBJ whole genome shotgun (WGS) entry which is preliminary data.</text>
</comment>
<accession>A0A0D8LCE4</accession>
<evidence type="ECO:0000256" key="2">
    <source>
        <dbReference type="ARBA" id="ARBA00004651"/>
    </source>
</evidence>
<feature type="transmembrane region" description="Helical" evidence="13">
    <location>
        <begin position="45"/>
        <end position="63"/>
    </location>
</feature>
<dbReference type="NCBIfam" id="NF008566">
    <property type="entry name" value="PRK11513.1"/>
    <property type="match status" value="1"/>
</dbReference>
<keyword evidence="9 13" id="KW-1133">Transmembrane helix</keyword>
<feature type="transmembrane region" description="Helical" evidence="13">
    <location>
        <begin position="83"/>
        <end position="105"/>
    </location>
</feature>
<evidence type="ECO:0000256" key="5">
    <source>
        <dbReference type="ARBA" id="ARBA00022617"/>
    </source>
</evidence>
<evidence type="ECO:0000256" key="6">
    <source>
        <dbReference type="ARBA" id="ARBA00022692"/>
    </source>
</evidence>
<name>A0A0D8LCE4_MORMO</name>
<dbReference type="PANTHER" id="PTHR30529">
    <property type="entry name" value="CYTOCHROME B561"/>
    <property type="match status" value="1"/>
</dbReference>
<dbReference type="GO" id="GO:0020037">
    <property type="term" value="F:heme binding"/>
    <property type="evidence" value="ECO:0007669"/>
    <property type="project" value="TreeGrafter"/>
</dbReference>
<proteinExistence type="inferred from homology"/>
<dbReference type="SUPFAM" id="SSF81342">
    <property type="entry name" value="Transmembrane di-heme cytochromes"/>
    <property type="match status" value="1"/>
</dbReference>
<evidence type="ECO:0000313" key="15">
    <source>
        <dbReference type="EMBL" id="HAT3809495.1"/>
    </source>
</evidence>
<reference evidence="16 17" key="1">
    <citation type="submission" date="2015-02" db="EMBL/GenBank/DDBJ databases">
        <title>Whole genome shotgun sequencing of cultured foodborne pathogen.</title>
        <authorList>
            <person name="Timme R."/>
            <person name="Allard M.W."/>
            <person name="Strain E."/>
            <person name="Evans P.S."/>
            <person name="Brown E."/>
        </authorList>
    </citation>
    <scope>NUCLEOTIDE SEQUENCE [LARGE SCALE GENOMIC DNA]</scope>
    <source>
        <strain evidence="16 17">GCSL-TSO-24</strain>
    </source>
</reference>
<evidence type="ECO:0000313" key="16">
    <source>
        <dbReference type="EMBL" id="KJF78428.1"/>
    </source>
</evidence>
<evidence type="ECO:0000256" key="12">
    <source>
        <dbReference type="ARBA" id="ARBA00037975"/>
    </source>
</evidence>
<evidence type="ECO:0000256" key="3">
    <source>
        <dbReference type="ARBA" id="ARBA00022448"/>
    </source>
</evidence>
<keyword evidence="7" id="KW-0479">Metal-binding</keyword>
<feature type="transmembrane region" description="Helical" evidence="13">
    <location>
        <begin position="12"/>
        <end position="30"/>
    </location>
</feature>
<evidence type="ECO:0000256" key="8">
    <source>
        <dbReference type="ARBA" id="ARBA00022982"/>
    </source>
</evidence>
<evidence type="ECO:0000256" key="4">
    <source>
        <dbReference type="ARBA" id="ARBA00022475"/>
    </source>
</evidence>
<evidence type="ECO:0000259" key="14">
    <source>
        <dbReference type="Pfam" id="PF01292"/>
    </source>
</evidence>
<keyword evidence="11 13" id="KW-0472">Membrane</keyword>
<gene>
    <name evidence="15" type="primary">cybB</name>
    <name evidence="15" type="ORF">I8608_002358</name>
    <name evidence="16" type="ORF">UA45_06155</name>
</gene>
<keyword evidence="4" id="KW-1003">Cell membrane</keyword>
<dbReference type="GO" id="GO:0005886">
    <property type="term" value="C:plasma membrane"/>
    <property type="evidence" value="ECO:0007669"/>
    <property type="project" value="UniProtKB-SubCell"/>
</dbReference>
<dbReference type="AlphaFoldDB" id="A0A0D8LCE4"/>
<dbReference type="Proteomes" id="UP000032582">
    <property type="component" value="Unassembled WGS sequence"/>
</dbReference>
<keyword evidence="6 13" id="KW-0812">Transmembrane</keyword>
<comment type="similarity">
    <text evidence="12">Belongs to the cytochrome b561 family.</text>
</comment>
<dbReference type="PANTHER" id="PTHR30529:SF4">
    <property type="entry name" value="SUPEROXIDE OXIDASE CYBB"/>
    <property type="match status" value="1"/>
</dbReference>
<dbReference type="GO" id="GO:0009055">
    <property type="term" value="F:electron transfer activity"/>
    <property type="evidence" value="ECO:0007669"/>
    <property type="project" value="InterPro"/>
</dbReference>
<dbReference type="PATRIC" id="fig|582.24.peg.1878"/>
<dbReference type="GO" id="GO:0022904">
    <property type="term" value="P:respiratory electron transport chain"/>
    <property type="evidence" value="ECO:0007669"/>
    <property type="project" value="InterPro"/>
</dbReference>
<dbReference type="RefSeq" id="WP_045138014.1">
    <property type="nucleotide sequence ID" value="NZ_JAHTWL010000004.1"/>
</dbReference>
<evidence type="ECO:0000256" key="13">
    <source>
        <dbReference type="SAM" id="Phobius"/>
    </source>
</evidence>
<evidence type="ECO:0000256" key="11">
    <source>
        <dbReference type="ARBA" id="ARBA00023136"/>
    </source>
</evidence>
<evidence type="ECO:0000313" key="17">
    <source>
        <dbReference type="Proteomes" id="UP000032582"/>
    </source>
</evidence>
<feature type="domain" description="Cytochrome b561 bacterial/Ni-hydrogenase" evidence="14">
    <location>
        <begin position="6"/>
        <end position="173"/>
    </location>
</feature>
<sequence length="177" mass="19998">MKTQKFQPVQIALHWFIFLLVIVVYVSALLRDNADEPLRSMLSGLHYSCGIAVGILMIVRLAVRIKHRAPAIIPKPSPMITGLSHLVHLIIFVIFILLPVLGFSIKYLNGYDWSLFGIPMPVSAAPDEDLAYSIQNIHEIIANTGYFIIGLHAAAALAHHYFWKDNTLLRMMPRKRD</sequence>